<sequence length="137" mass="15797">MKFFALFALFAVVAAGDSSCVTYSWMNTGKHSRWIISGRQHLYTRHFMKDSSSFTGFALEDYIVFSRYWLNHEVPCLVCSFCCFGHRHGVFSNPESTNIGKISSWGNNLGDQKDISRCPETRTNQMWHCHPSRYPLV</sequence>
<feature type="signal peptide" evidence="1">
    <location>
        <begin position="1"/>
        <end position="15"/>
    </location>
</feature>
<proteinExistence type="predicted"/>
<comment type="caution">
    <text evidence="2">The sequence shown here is derived from an EMBL/GenBank/DDBJ whole genome shotgun (WGS) entry which is preliminary data.</text>
</comment>
<evidence type="ECO:0008006" key="4">
    <source>
        <dbReference type="Google" id="ProtNLM"/>
    </source>
</evidence>
<protein>
    <recommendedName>
        <fullName evidence="4">Secreted protein</fullName>
    </recommendedName>
</protein>
<accession>A0A8T0FZR6</accession>
<evidence type="ECO:0000313" key="3">
    <source>
        <dbReference type="Proteomes" id="UP000807504"/>
    </source>
</evidence>
<evidence type="ECO:0000313" key="2">
    <source>
        <dbReference type="EMBL" id="KAF8796166.1"/>
    </source>
</evidence>
<evidence type="ECO:0000256" key="1">
    <source>
        <dbReference type="SAM" id="SignalP"/>
    </source>
</evidence>
<dbReference type="AlphaFoldDB" id="A0A8T0FZR6"/>
<reference evidence="2" key="1">
    <citation type="journal article" date="2020" name="bioRxiv">
        <title>Chromosome-level reference genome of the European wasp spider Argiope bruennichi: a resource for studies on range expansion and evolutionary adaptation.</title>
        <authorList>
            <person name="Sheffer M.M."/>
            <person name="Hoppe A."/>
            <person name="Krehenwinkel H."/>
            <person name="Uhl G."/>
            <person name="Kuss A.W."/>
            <person name="Jensen L."/>
            <person name="Jensen C."/>
            <person name="Gillespie R.G."/>
            <person name="Hoff K.J."/>
            <person name="Prost S."/>
        </authorList>
    </citation>
    <scope>NUCLEOTIDE SEQUENCE</scope>
</reference>
<dbReference type="Proteomes" id="UP000807504">
    <property type="component" value="Unassembled WGS sequence"/>
</dbReference>
<feature type="chain" id="PRO_5035903429" description="Secreted protein" evidence="1">
    <location>
        <begin position="16"/>
        <end position="137"/>
    </location>
</feature>
<reference evidence="2" key="2">
    <citation type="submission" date="2020-06" db="EMBL/GenBank/DDBJ databases">
        <authorList>
            <person name="Sheffer M."/>
        </authorList>
    </citation>
    <scope>NUCLEOTIDE SEQUENCE</scope>
</reference>
<keyword evidence="1" id="KW-0732">Signal</keyword>
<keyword evidence="3" id="KW-1185">Reference proteome</keyword>
<gene>
    <name evidence="2" type="ORF">HNY73_000579</name>
</gene>
<organism evidence="2 3">
    <name type="scientific">Argiope bruennichi</name>
    <name type="common">Wasp spider</name>
    <name type="synonym">Aranea bruennichi</name>
    <dbReference type="NCBI Taxonomy" id="94029"/>
    <lineage>
        <taxon>Eukaryota</taxon>
        <taxon>Metazoa</taxon>
        <taxon>Ecdysozoa</taxon>
        <taxon>Arthropoda</taxon>
        <taxon>Chelicerata</taxon>
        <taxon>Arachnida</taxon>
        <taxon>Araneae</taxon>
        <taxon>Araneomorphae</taxon>
        <taxon>Entelegynae</taxon>
        <taxon>Araneoidea</taxon>
        <taxon>Araneidae</taxon>
        <taxon>Argiope</taxon>
    </lineage>
</organism>
<dbReference type="EMBL" id="JABXBU010000001">
    <property type="protein sequence ID" value="KAF8796166.1"/>
    <property type="molecule type" value="Genomic_DNA"/>
</dbReference>
<name>A0A8T0FZR6_ARGBR</name>